<dbReference type="InterPro" id="IPR004854">
    <property type="entry name" value="Ufd1-like"/>
</dbReference>
<protein>
    <submittedName>
        <fullName evidence="1">Uncharacterized protein</fullName>
    </submittedName>
</protein>
<organism evidence="1">
    <name type="scientific">viral metagenome</name>
    <dbReference type="NCBI Taxonomy" id="1070528"/>
    <lineage>
        <taxon>unclassified sequences</taxon>
        <taxon>metagenomes</taxon>
        <taxon>organismal metagenomes</taxon>
    </lineage>
</organism>
<dbReference type="GO" id="GO:0006511">
    <property type="term" value="P:ubiquitin-dependent protein catabolic process"/>
    <property type="evidence" value="ECO:0007669"/>
    <property type="project" value="InterPro"/>
</dbReference>
<evidence type="ECO:0000313" key="1">
    <source>
        <dbReference type="EMBL" id="QHU22238.1"/>
    </source>
</evidence>
<dbReference type="GO" id="GO:0031593">
    <property type="term" value="F:polyubiquitin modification-dependent protein binding"/>
    <property type="evidence" value="ECO:0007669"/>
    <property type="project" value="TreeGrafter"/>
</dbReference>
<dbReference type="GO" id="GO:0036503">
    <property type="term" value="P:ERAD pathway"/>
    <property type="evidence" value="ECO:0007669"/>
    <property type="project" value="TreeGrafter"/>
</dbReference>
<reference evidence="1" key="1">
    <citation type="journal article" date="2020" name="Nature">
        <title>Giant virus diversity and host interactions through global metagenomics.</title>
        <authorList>
            <person name="Schulz F."/>
            <person name="Roux S."/>
            <person name="Paez-Espino D."/>
            <person name="Jungbluth S."/>
            <person name="Walsh D.A."/>
            <person name="Denef V.J."/>
            <person name="McMahon K.D."/>
            <person name="Konstantinidis K.T."/>
            <person name="Eloe-Fadrosh E.A."/>
            <person name="Kyrpides N.C."/>
            <person name="Woyke T."/>
        </authorList>
    </citation>
    <scope>NUCLEOTIDE SEQUENCE</scope>
    <source>
        <strain evidence="1">GVMAG-S-3300013286-35</strain>
    </source>
</reference>
<name>A0A6C0L0Z9_9ZZZZ</name>
<dbReference type="GO" id="GO:0034098">
    <property type="term" value="C:VCP-NPL4-UFD1 AAA ATPase complex"/>
    <property type="evidence" value="ECO:0007669"/>
    <property type="project" value="TreeGrafter"/>
</dbReference>
<dbReference type="Gene3D" id="3.10.330.10">
    <property type="match status" value="1"/>
</dbReference>
<sequence length="224" mass="24277">MPTNLYSLLYHETLPEAEIEARECSNGIYVSSTRFSGLNHGANDNEMVILKLTHGSRSVNAHITSIHTGESSVMYAPSWMCMHLGLDEGDNDIVVERVHPALGSKITIQPYTSEYTKEVDPVGALRNAFEHYSCLDAGQSIPLIVGPNRVYVDIVGTNSDGPICIRGLEIEVEIARPLDEPEPEPEPTVGVAATAVAAPMVEELKAAVADTRFPGMGYRLGSKI</sequence>
<proteinExistence type="predicted"/>
<accession>A0A6C0L0Z9</accession>
<dbReference type="PANTHER" id="PTHR12555:SF19">
    <property type="entry name" value="OS01G0144500 PROTEIN"/>
    <property type="match status" value="1"/>
</dbReference>
<dbReference type="PANTHER" id="PTHR12555">
    <property type="entry name" value="UBIQUITIN FUSION DEGRADATON PROTEIN 1"/>
    <property type="match status" value="1"/>
</dbReference>
<dbReference type="AlphaFoldDB" id="A0A6C0L0Z9"/>
<dbReference type="EMBL" id="MN741003">
    <property type="protein sequence ID" value="QHU22238.1"/>
    <property type="molecule type" value="Genomic_DNA"/>
</dbReference>